<reference evidence="4" key="1">
    <citation type="journal article" date="2023" name="Commun. Biol.">
        <title>Genome analysis of Parmales, the sister group of diatoms, reveals the evolutionary specialization of diatoms from phago-mixotrophs to photoautotrophs.</title>
        <authorList>
            <person name="Ban H."/>
            <person name="Sato S."/>
            <person name="Yoshikawa S."/>
            <person name="Yamada K."/>
            <person name="Nakamura Y."/>
            <person name="Ichinomiya M."/>
            <person name="Sato N."/>
            <person name="Blanc-Mathieu R."/>
            <person name="Endo H."/>
            <person name="Kuwata A."/>
            <person name="Ogata H."/>
        </authorList>
    </citation>
    <scope>NUCLEOTIDE SEQUENCE [LARGE SCALE GENOMIC DNA]</scope>
    <source>
        <strain evidence="4">NIES 3699</strain>
    </source>
</reference>
<keyword evidence="1" id="KW-0472">Membrane</keyword>
<protein>
    <recommendedName>
        <fullName evidence="2">START domain-containing protein</fullName>
    </recommendedName>
</protein>
<dbReference type="Proteomes" id="UP001165160">
    <property type="component" value="Unassembled WGS sequence"/>
</dbReference>
<accession>A0A9W7KX85</accession>
<keyword evidence="1" id="KW-1133">Transmembrane helix</keyword>
<dbReference type="PROSITE" id="PS50848">
    <property type="entry name" value="START"/>
    <property type="match status" value="1"/>
</dbReference>
<feature type="transmembrane region" description="Helical" evidence="1">
    <location>
        <begin position="174"/>
        <end position="193"/>
    </location>
</feature>
<feature type="transmembrane region" description="Helical" evidence="1">
    <location>
        <begin position="205"/>
        <end position="223"/>
    </location>
</feature>
<feature type="transmembrane region" description="Helical" evidence="1">
    <location>
        <begin position="116"/>
        <end position="137"/>
    </location>
</feature>
<dbReference type="GO" id="GO:0008289">
    <property type="term" value="F:lipid binding"/>
    <property type="evidence" value="ECO:0007669"/>
    <property type="project" value="InterPro"/>
</dbReference>
<dbReference type="Pfam" id="PF01852">
    <property type="entry name" value="START"/>
    <property type="match status" value="1"/>
</dbReference>
<comment type="caution">
    <text evidence="3">The sequence shown here is derived from an EMBL/GenBank/DDBJ whole genome shotgun (WGS) entry which is preliminary data.</text>
</comment>
<proteinExistence type="predicted"/>
<feature type="transmembrane region" description="Helical" evidence="1">
    <location>
        <begin position="65"/>
        <end position="86"/>
    </location>
</feature>
<organism evidence="3 4">
    <name type="scientific">Triparma verrucosa</name>
    <dbReference type="NCBI Taxonomy" id="1606542"/>
    <lineage>
        <taxon>Eukaryota</taxon>
        <taxon>Sar</taxon>
        <taxon>Stramenopiles</taxon>
        <taxon>Ochrophyta</taxon>
        <taxon>Bolidophyceae</taxon>
        <taxon>Parmales</taxon>
        <taxon>Triparmaceae</taxon>
        <taxon>Triparma</taxon>
    </lineage>
</organism>
<evidence type="ECO:0000313" key="4">
    <source>
        <dbReference type="Proteomes" id="UP001165160"/>
    </source>
</evidence>
<keyword evidence="1" id="KW-0812">Transmembrane</keyword>
<sequence>MRARTKAKIILSFLQILTEFESVLQIRFPDMFGDWTTWMSSMANLDMLRLVSATCIVDTNFFSTLLAQTIFPILFSLLIFALPYFLSVARKSNNAGEQTEEQQLTEKEKWKKQKDVAVSAFLLLTYMVCSSISVTIFDTFNCVQFSDDPTTYLLRDNTIVCGSDIHSFFKNQGSASQIVIAMLLCILSLFLFIHMRPFERNSDNNLSILTQISLYFTLFGALLERVGVTTSEIYDDTTFAVLLIAVNLLGPCLLVYSLLHALISELIESMVGEKHEHNGDLRGMDEDKCRTREGFVSHFLAVASSSEAEGGWMNFLNRKTKWKQFLDYSGAVVETRCSKGIGAMDDMRTTFSVKCNVDIVKKYLWNEKRQLRHGDAVSFSVGSDKHNRKASDVERTSFYLAKTTVGFLSARDMIMQAFMGEVDGAWYIARRSFEDEQIHSKKNSSVEGRVRATVKYEGYILYPESQYETRVVFLQNIDPGGVLKGTFRKRVMPKYVRNTVDELLNFAEEHTANAKFEGFGRKNVGGGDGEEDGDETFEVEMSSFTGTVVTGAGNPLRLGV</sequence>
<gene>
    <name evidence="3" type="ORF">TrVE_jg10526</name>
</gene>
<name>A0A9W7KX85_9STRA</name>
<dbReference type="InterPro" id="IPR023393">
    <property type="entry name" value="START-like_dom_sf"/>
</dbReference>
<evidence type="ECO:0000259" key="2">
    <source>
        <dbReference type="PROSITE" id="PS50848"/>
    </source>
</evidence>
<dbReference type="InterPro" id="IPR002913">
    <property type="entry name" value="START_lipid-bd_dom"/>
</dbReference>
<feature type="domain" description="START" evidence="2">
    <location>
        <begin position="322"/>
        <end position="499"/>
    </location>
</feature>
<keyword evidence="4" id="KW-1185">Reference proteome</keyword>
<evidence type="ECO:0000256" key="1">
    <source>
        <dbReference type="SAM" id="Phobius"/>
    </source>
</evidence>
<dbReference type="Gene3D" id="3.30.530.20">
    <property type="match status" value="1"/>
</dbReference>
<evidence type="ECO:0000313" key="3">
    <source>
        <dbReference type="EMBL" id="GMI14555.1"/>
    </source>
</evidence>
<dbReference type="AlphaFoldDB" id="A0A9W7KX85"/>
<dbReference type="SUPFAM" id="SSF55961">
    <property type="entry name" value="Bet v1-like"/>
    <property type="match status" value="1"/>
</dbReference>
<feature type="transmembrane region" description="Helical" evidence="1">
    <location>
        <begin position="238"/>
        <end position="259"/>
    </location>
</feature>
<dbReference type="EMBL" id="BRXX01000501">
    <property type="protein sequence ID" value="GMI14555.1"/>
    <property type="molecule type" value="Genomic_DNA"/>
</dbReference>